<evidence type="ECO:0008006" key="4">
    <source>
        <dbReference type="Google" id="ProtNLM"/>
    </source>
</evidence>
<protein>
    <recommendedName>
        <fullName evidence="4">DUF4283 domain-containing protein</fullName>
    </recommendedName>
</protein>
<dbReference type="Proteomes" id="UP001341840">
    <property type="component" value="Unassembled WGS sequence"/>
</dbReference>
<evidence type="ECO:0000256" key="1">
    <source>
        <dbReference type="SAM" id="MobiDB-lite"/>
    </source>
</evidence>
<dbReference type="EMBL" id="JASCZI010151418">
    <property type="protein sequence ID" value="MED6172716.1"/>
    <property type="molecule type" value="Genomic_DNA"/>
</dbReference>
<evidence type="ECO:0000313" key="3">
    <source>
        <dbReference type="Proteomes" id="UP001341840"/>
    </source>
</evidence>
<proteinExistence type="predicted"/>
<gene>
    <name evidence="2" type="ORF">PIB30_052628</name>
</gene>
<reference evidence="2 3" key="1">
    <citation type="journal article" date="2023" name="Plants (Basel)">
        <title>Bridging the Gap: Combining Genomics and Transcriptomics Approaches to Understand Stylosanthes scabra, an Orphan Legume from the Brazilian Caatinga.</title>
        <authorList>
            <person name="Ferreira-Neto J.R.C."/>
            <person name="da Silva M.D."/>
            <person name="Binneck E."/>
            <person name="de Melo N.F."/>
            <person name="da Silva R.H."/>
            <person name="de Melo A.L.T.M."/>
            <person name="Pandolfi V."/>
            <person name="Bustamante F.O."/>
            <person name="Brasileiro-Vidal A.C."/>
            <person name="Benko-Iseppon A.M."/>
        </authorList>
    </citation>
    <scope>NUCLEOTIDE SEQUENCE [LARGE SCALE GENOMIC DNA]</scope>
    <source>
        <tissue evidence="2">Leaves</tissue>
    </source>
</reference>
<evidence type="ECO:0000313" key="2">
    <source>
        <dbReference type="EMBL" id="MED6172716.1"/>
    </source>
</evidence>
<sequence length="139" mass="15664">MDNENKVGLFWLTIPNFGMKLTLNWVSGQLTVDTTWGTPKSKQSQSAYASLEHRCETLKIPRYDEAKNDGNVIRQKQKEKENAEIDHKRGASKRKSNLNAKGEAKRKRKSSQNDGSSGKTIQKKRNKGNGPMHHAPKSS</sequence>
<accession>A0ABU6VHI3</accession>
<comment type="caution">
    <text evidence="2">The sequence shown here is derived from an EMBL/GenBank/DDBJ whole genome shotgun (WGS) entry which is preliminary data.</text>
</comment>
<keyword evidence="3" id="KW-1185">Reference proteome</keyword>
<feature type="region of interest" description="Disordered" evidence="1">
    <location>
        <begin position="65"/>
        <end position="139"/>
    </location>
</feature>
<name>A0ABU6VHI3_9FABA</name>
<organism evidence="2 3">
    <name type="scientific">Stylosanthes scabra</name>
    <dbReference type="NCBI Taxonomy" id="79078"/>
    <lineage>
        <taxon>Eukaryota</taxon>
        <taxon>Viridiplantae</taxon>
        <taxon>Streptophyta</taxon>
        <taxon>Embryophyta</taxon>
        <taxon>Tracheophyta</taxon>
        <taxon>Spermatophyta</taxon>
        <taxon>Magnoliopsida</taxon>
        <taxon>eudicotyledons</taxon>
        <taxon>Gunneridae</taxon>
        <taxon>Pentapetalae</taxon>
        <taxon>rosids</taxon>
        <taxon>fabids</taxon>
        <taxon>Fabales</taxon>
        <taxon>Fabaceae</taxon>
        <taxon>Papilionoideae</taxon>
        <taxon>50 kb inversion clade</taxon>
        <taxon>dalbergioids sensu lato</taxon>
        <taxon>Dalbergieae</taxon>
        <taxon>Pterocarpus clade</taxon>
        <taxon>Stylosanthes</taxon>
    </lineage>
</organism>
<feature type="compositionally biased region" description="Basic and acidic residues" evidence="1">
    <location>
        <begin position="76"/>
        <end position="89"/>
    </location>
</feature>